<evidence type="ECO:0000313" key="4">
    <source>
        <dbReference type="Proteomes" id="UP001066327"/>
    </source>
</evidence>
<dbReference type="EMBL" id="CP130953">
    <property type="protein sequence ID" value="WLF44565.1"/>
    <property type="molecule type" value="Genomic_DNA"/>
</dbReference>
<evidence type="ECO:0000313" key="3">
    <source>
        <dbReference type="EMBL" id="WLF44565.1"/>
    </source>
</evidence>
<evidence type="ECO:0000313" key="5">
    <source>
        <dbReference type="Proteomes" id="UP001231166"/>
    </source>
</evidence>
<feature type="transmembrane region" description="Helical" evidence="1">
    <location>
        <begin position="12"/>
        <end position="35"/>
    </location>
</feature>
<proteinExistence type="predicted"/>
<sequence>MTKEGEVFYTDRGITLVFVLSATVALIGAVAAYALPRSIRELTLPDADTRTSPTRSAANA</sequence>
<evidence type="ECO:0000256" key="1">
    <source>
        <dbReference type="SAM" id="Phobius"/>
    </source>
</evidence>
<gene>
    <name evidence="2" type="ORF">O4328_41525</name>
    <name evidence="3" type="ORF">Q5707_21675</name>
</gene>
<keyword evidence="1" id="KW-0472">Membrane</keyword>
<reference evidence="2" key="1">
    <citation type="submission" date="2022-12" db="EMBL/GenBank/DDBJ databases">
        <authorList>
            <person name="Krivoruchko A.V."/>
            <person name="Elkin A."/>
        </authorList>
    </citation>
    <scope>NUCLEOTIDE SEQUENCE</scope>
    <source>
        <strain evidence="2">IEGM 249</strain>
    </source>
</reference>
<evidence type="ECO:0000313" key="2">
    <source>
        <dbReference type="EMBL" id="MCZ4590041.1"/>
    </source>
</evidence>
<keyword evidence="1" id="KW-1133">Transmembrane helix</keyword>
<keyword evidence="1" id="KW-0812">Transmembrane</keyword>
<dbReference type="AlphaFoldDB" id="A0AAX3Y8M8"/>
<protein>
    <submittedName>
        <fullName evidence="3">Uncharacterized protein</fullName>
    </submittedName>
</protein>
<dbReference type="RefSeq" id="WP_269592792.1">
    <property type="nucleotide sequence ID" value="NZ_CP130953.1"/>
</dbReference>
<organism evidence="3 5">
    <name type="scientific">Rhodococcus opacus</name>
    <name type="common">Nocardia opaca</name>
    <dbReference type="NCBI Taxonomy" id="37919"/>
    <lineage>
        <taxon>Bacteria</taxon>
        <taxon>Bacillati</taxon>
        <taxon>Actinomycetota</taxon>
        <taxon>Actinomycetes</taxon>
        <taxon>Mycobacteriales</taxon>
        <taxon>Nocardiaceae</taxon>
        <taxon>Rhodococcus</taxon>
    </lineage>
</organism>
<accession>A0AAX3Y8M8</accession>
<reference evidence="3" key="2">
    <citation type="submission" date="2023-07" db="EMBL/GenBank/DDBJ databases">
        <title>Genomic analysis of Rhodococcus opacus VOC-14 with glycol ethers degradation activity.</title>
        <authorList>
            <person name="Narkevich D.A."/>
            <person name="Hlushen A.M."/>
            <person name="Akhremchuk A.E."/>
            <person name="Sikolenko M.A."/>
            <person name="Valentovich L.N."/>
        </authorList>
    </citation>
    <scope>NUCLEOTIDE SEQUENCE</scope>
    <source>
        <strain evidence="3">VOC-14</strain>
    </source>
</reference>
<dbReference type="EMBL" id="JAPWIS010000040">
    <property type="protein sequence ID" value="MCZ4590041.1"/>
    <property type="molecule type" value="Genomic_DNA"/>
</dbReference>
<dbReference type="Proteomes" id="UP001066327">
    <property type="component" value="Unassembled WGS sequence"/>
</dbReference>
<dbReference type="Proteomes" id="UP001231166">
    <property type="component" value="Chromosome"/>
</dbReference>
<name>A0AAX3Y8M8_RHOOP</name>
<keyword evidence="4" id="KW-1185">Reference proteome</keyword>